<dbReference type="PROSITE" id="PS50195">
    <property type="entry name" value="PX"/>
    <property type="match status" value="1"/>
</dbReference>
<dbReference type="GO" id="GO:0001878">
    <property type="term" value="P:response to yeast"/>
    <property type="evidence" value="ECO:0007669"/>
    <property type="project" value="Ensembl"/>
</dbReference>
<proteinExistence type="predicted"/>
<dbReference type="InterPro" id="IPR001655">
    <property type="entry name" value="P47PHOX"/>
</dbReference>
<dbReference type="GO" id="GO:0005829">
    <property type="term" value="C:cytosol"/>
    <property type="evidence" value="ECO:0007669"/>
    <property type="project" value="Ensembl"/>
</dbReference>
<reference evidence="10 11" key="1">
    <citation type="journal article" date="2011" name="Proc. Natl. Acad. Sci. U.S.A.">
        <title>Genetic diversity and population structure of the endangered marsupial Sarcophilus harrisii (Tasmanian devil).</title>
        <authorList>
            <person name="Miller W."/>
            <person name="Hayes V.M."/>
            <person name="Ratan A."/>
            <person name="Petersen D.C."/>
            <person name="Wittekindt N.E."/>
            <person name="Miller J."/>
            <person name="Walenz B."/>
            <person name="Knight J."/>
            <person name="Qi J."/>
            <person name="Zhao F."/>
            <person name="Wang Q."/>
            <person name="Bedoya-Reina O.C."/>
            <person name="Katiyar N."/>
            <person name="Tomsho L.P."/>
            <person name="Kasson L.M."/>
            <person name="Hardie R.A."/>
            <person name="Woodbridge P."/>
            <person name="Tindall E.A."/>
            <person name="Bertelsen M.F."/>
            <person name="Dixon D."/>
            <person name="Pyecroft S."/>
            <person name="Helgen K.M."/>
            <person name="Lesk A.M."/>
            <person name="Pringle T.H."/>
            <person name="Patterson N."/>
            <person name="Zhang Y."/>
            <person name="Kreiss A."/>
            <person name="Woods G.M."/>
            <person name="Jones M.E."/>
            <person name="Schuster S.C."/>
        </authorList>
    </citation>
    <scope>NUCLEOTIDE SEQUENCE [LARGE SCALE GENOMIC DNA]</scope>
</reference>
<dbReference type="GO" id="GO:0050665">
    <property type="term" value="P:hydrogen peroxide biosynthetic process"/>
    <property type="evidence" value="ECO:0007669"/>
    <property type="project" value="Ensembl"/>
</dbReference>
<organism evidence="10 11">
    <name type="scientific">Sarcophilus harrisii</name>
    <name type="common">Tasmanian devil</name>
    <name type="synonym">Sarcophilus laniarius</name>
    <dbReference type="NCBI Taxonomy" id="9305"/>
    <lineage>
        <taxon>Eukaryota</taxon>
        <taxon>Metazoa</taxon>
        <taxon>Chordata</taxon>
        <taxon>Craniata</taxon>
        <taxon>Vertebrata</taxon>
        <taxon>Euteleostomi</taxon>
        <taxon>Mammalia</taxon>
        <taxon>Metatheria</taxon>
        <taxon>Dasyuromorphia</taxon>
        <taxon>Dasyuridae</taxon>
        <taxon>Sarcophilus</taxon>
    </lineage>
</organism>
<keyword evidence="4" id="KW-0597">Phosphoprotein</keyword>
<sequence length="483" mass="55433">MKDPWRGPHTRSKCPFSVILGPSPFRARVLIQETALGSLPALAFWPTNVLTAQAYKRLWGCPEPVQSLLSHQHPSGSPDRPGEGTAVMGDPFIRHIVLLGFEKRFSPSQHYVYMFLVKWQDLSEKVIYRRFTEIYEFHKLLKEMFPIESGQISSENRIIPHLPAPRWFDGQRTTENRQGTLTEYCNTLMNLPTKISRCSHVLEFFKVRPDDLKLPSDNQAKKPETFLMPKDPRNNASDITGPIILQTYRAIADYEKNSNTEMMLKSGELVDVVEKGQSGWWFCQTKEKRGWLPASFLEPIDSPDESEEQEPNYEGEPYVTIKAYTAVEEDEMTLEEGEAIEVIHKLLDGWWVIRKGDATGYYPSMYLQKAGQDNTQAKNLIKKRGAPPRRSSIRNAQSMHKASRKRISQDSYRRNSVKFIQQRRKMRQLNAQKGDSQPVREESPEASLKSPMKPQPAVPPRPSQDLILNRCSESTKRKLLTSA</sequence>
<dbReference type="FunFam" id="2.30.30.40:FF:000121">
    <property type="entry name" value="Neutrophil cytosol factor 1"/>
    <property type="match status" value="1"/>
</dbReference>
<dbReference type="GO" id="GO:0009898">
    <property type="term" value="C:cytoplasmic side of plasma membrane"/>
    <property type="evidence" value="ECO:0007669"/>
    <property type="project" value="Ensembl"/>
</dbReference>
<dbReference type="GO" id="GO:0016175">
    <property type="term" value="F:superoxide-generating NAD(P)H oxidase activity"/>
    <property type="evidence" value="ECO:0007669"/>
    <property type="project" value="Ensembl"/>
</dbReference>
<dbReference type="CDD" id="cd06887">
    <property type="entry name" value="PX_p47phox"/>
    <property type="match status" value="1"/>
</dbReference>
<keyword evidence="11" id="KW-1185">Reference proteome</keyword>
<feature type="compositionally biased region" description="Pro residues" evidence="7">
    <location>
        <begin position="453"/>
        <end position="462"/>
    </location>
</feature>
<dbReference type="InterPro" id="IPR015039">
    <property type="entry name" value="NCF1_C"/>
</dbReference>
<dbReference type="PANTHER" id="PTHR15706:SF6">
    <property type="entry name" value="NEUTROPHIL CYTOSOL FACTOR 1-RELATED"/>
    <property type="match status" value="1"/>
</dbReference>
<evidence type="ECO:0000259" key="9">
    <source>
        <dbReference type="PROSITE" id="PS50195"/>
    </source>
</evidence>
<dbReference type="GeneTree" id="ENSGT00940000160014"/>
<dbReference type="InterPro" id="IPR034909">
    <property type="entry name" value="PX_p47phox"/>
</dbReference>
<dbReference type="InterPro" id="IPR051228">
    <property type="entry name" value="NADPH_Oxidase/PX-Domain"/>
</dbReference>
<accession>A0A7N4NR42</accession>
<dbReference type="Pfam" id="PF16621">
    <property type="entry name" value="NCF1_PBR_AIR"/>
    <property type="match status" value="1"/>
</dbReference>
<dbReference type="FunFam" id="2.30.30.40:FF:000127">
    <property type="entry name" value="neutrophil cytosol factor 1"/>
    <property type="match status" value="1"/>
</dbReference>
<evidence type="ECO:0000259" key="8">
    <source>
        <dbReference type="PROSITE" id="PS50002"/>
    </source>
</evidence>
<dbReference type="InterPro" id="IPR036028">
    <property type="entry name" value="SH3-like_dom_sf"/>
</dbReference>
<dbReference type="SMART" id="SM00326">
    <property type="entry name" value="SH3"/>
    <property type="match status" value="2"/>
</dbReference>
<dbReference type="InterPro" id="IPR001452">
    <property type="entry name" value="SH3_domain"/>
</dbReference>
<dbReference type="CDD" id="cd12022">
    <property type="entry name" value="SH3_p47phox_2"/>
    <property type="match status" value="1"/>
</dbReference>
<dbReference type="PRINTS" id="PR00498">
    <property type="entry name" value="P47PHOX"/>
</dbReference>
<dbReference type="SUPFAM" id="SSF64268">
    <property type="entry name" value="PX domain"/>
    <property type="match status" value="1"/>
</dbReference>
<evidence type="ECO:0000313" key="10">
    <source>
        <dbReference type="Ensembl" id="ENSSHAP00000027133.1"/>
    </source>
</evidence>
<dbReference type="GO" id="GO:0006691">
    <property type="term" value="P:leukotriene metabolic process"/>
    <property type="evidence" value="ECO:0007669"/>
    <property type="project" value="Ensembl"/>
</dbReference>
<comment type="subcellular location">
    <subcellularLocation>
        <location evidence="1">Cytoplasm</location>
    </subcellularLocation>
</comment>
<dbReference type="GO" id="GO:0016176">
    <property type="term" value="F:superoxide-generating NADPH oxidase activator activity"/>
    <property type="evidence" value="ECO:0007669"/>
    <property type="project" value="Ensembl"/>
</dbReference>
<dbReference type="GO" id="GO:0035091">
    <property type="term" value="F:phosphatidylinositol binding"/>
    <property type="evidence" value="ECO:0007669"/>
    <property type="project" value="Ensembl"/>
</dbReference>
<evidence type="ECO:0000256" key="7">
    <source>
        <dbReference type="SAM" id="MobiDB-lite"/>
    </source>
</evidence>
<evidence type="ECO:0000256" key="6">
    <source>
        <dbReference type="PROSITE-ProRule" id="PRU00192"/>
    </source>
</evidence>
<feature type="region of interest" description="Disordered" evidence="7">
    <location>
        <begin position="428"/>
        <end position="483"/>
    </location>
</feature>
<dbReference type="Pfam" id="PF07653">
    <property type="entry name" value="SH3_2"/>
    <property type="match status" value="1"/>
</dbReference>
<dbReference type="InterPro" id="IPR001683">
    <property type="entry name" value="PX_dom"/>
</dbReference>
<name>A0A7N4NR42_SARHA</name>
<dbReference type="GO" id="GO:0006954">
    <property type="term" value="P:inflammatory response"/>
    <property type="evidence" value="ECO:0007669"/>
    <property type="project" value="Ensembl"/>
</dbReference>
<evidence type="ECO:0000313" key="11">
    <source>
        <dbReference type="Proteomes" id="UP000007648"/>
    </source>
</evidence>
<keyword evidence="5" id="KW-0677">Repeat</keyword>
<dbReference type="InterPro" id="IPR036871">
    <property type="entry name" value="PX_dom_sf"/>
</dbReference>
<dbReference type="GO" id="GO:0006612">
    <property type="term" value="P:protein targeting to membrane"/>
    <property type="evidence" value="ECO:0007669"/>
    <property type="project" value="Ensembl"/>
</dbReference>
<evidence type="ECO:0000256" key="5">
    <source>
        <dbReference type="ARBA" id="ARBA00022737"/>
    </source>
</evidence>
<dbReference type="GO" id="GO:0050673">
    <property type="term" value="P:epithelial cell proliferation"/>
    <property type="evidence" value="ECO:0007669"/>
    <property type="project" value="Ensembl"/>
</dbReference>
<evidence type="ECO:0000256" key="1">
    <source>
        <dbReference type="ARBA" id="ARBA00004496"/>
    </source>
</evidence>
<dbReference type="Gene3D" id="2.30.30.40">
    <property type="entry name" value="SH3 Domains"/>
    <property type="match status" value="2"/>
</dbReference>
<feature type="region of interest" description="Disordered" evidence="7">
    <location>
        <begin position="383"/>
        <end position="415"/>
    </location>
</feature>
<reference evidence="10" key="2">
    <citation type="submission" date="2025-08" db="UniProtKB">
        <authorList>
            <consortium name="Ensembl"/>
        </authorList>
    </citation>
    <scope>IDENTIFICATION</scope>
</reference>
<dbReference type="PANTHER" id="PTHR15706">
    <property type="entry name" value="SH3 MULTIPLE DOMAIN"/>
    <property type="match status" value="1"/>
</dbReference>
<dbReference type="FunFam" id="3.30.1520.10:FF:000023">
    <property type="entry name" value="Neutrophil cytosol factor 1"/>
    <property type="match status" value="1"/>
</dbReference>
<dbReference type="Pfam" id="PF00018">
    <property type="entry name" value="SH3_1"/>
    <property type="match status" value="1"/>
</dbReference>
<dbReference type="FunCoup" id="A0A7N4NR42">
    <property type="interactions" value="437"/>
</dbReference>
<gene>
    <name evidence="10" type="primary">NCF1</name>
</gene>
<dbReference type="Pfam" id="PF00787">
    <property type="entry name" value="PX"/>
    <property type="match status" value="1"/>
</dbReference>
<dbReference type="Proteomes" id="UP000007648">
    <property type="component" value="Unassembled WGS sequence"/>
</dbReference>
<dbReference type="InterPro" id="IPR035757">
    <property type="entry name" value="NCF1_SH3_2"/>
</dbReference>
<evidence type="ECO:0000256" key="4">
    <source>
        <dbReference type="ARBA" id="ARBA00022553"/>
    </source>
</evidence>
<feature type="domain" description="PX" evidence="9">
    <location>
        <begin position="91"/>
        <end position="212"/>
    </location>
</feature>
<dbReference type="GO" id="GO:0006968">
    <property type="term" value="P:cellular defense response"/>
    <property type="evidence" value="ECO:0007669"/>
    <property type="project" value="Ensembl"/>
</dbReference>
<dbReference type="GO" id="GO:0070947">
    <property type="term" value="P:neutrophil-mediated killing of fungus"/>
    <property type="evidence" value="ECO:0007669"/>
    <property type="project" value="Ensembl"/>
</dbReference>
<dbReference type="Pfam" id="PF08944">
    <property type="entry name" value="p47_phox_C"/>
    <property type="match status" value="1"/>
</dbReference>
<dbReference type="SMART" id="SM00312">
    <property type="entry name" value="PX"/>
    <property type="match status" value="1"/>
</dbReference>
<dbReference type="GO" id="GO:0043325">
    <property type="term" value="F:phosphatidylinositol-3,4-bisphosphate binding"/>
    <property type="evidence" value="ECO:0007669"/>
    <property type="project" value="Ensembl"/>
</dbReference>
<dbReference type="SUPFAM" id="SSF50044">
    <property type="entry name" value="SH3-domain"/>
    <property type="match status" value="2"/>
</dbReference>
<protein>
    <submittedName>
        <fullName evidence="10">Neutrophil cytosolic factor 1</fullName>
    </submittedName>
</protein>
<evidence type="ECO:0000256" key="3">
    <source>
        <dbReference type="ARBA" id="ARBA00022490"/>
    </source>
</evidence>
<feature type="domain" description="SH3" evidence="8">
    <location>
        <begin position="313"/>
        <end position="372"/>
    </location>
</feature>
<feature type="domain" description="SH3" evidence="8">
    <location>
        <begin position="243"/>
        <end position="302"/>
    </location>
</feature>
<keyword evidence="3" id="KW-0963">Cytoplasm</keyword>
<reference evidence="10" key="3">
    <citation type="submission" date="2025-09" db="UniProtKB">
        <authorList>
            <consortium name="Ensembl"/>
        </authorList>
    </citation>
    <scope>IDENTIFICATION</scope>
</reference>
<dbReference type="GO" id="GO:0002679">
    <property type="term" value="P:respiratory burst involved in defense response"/>
    <property type="evidence" value="ECO:0007669"/>
    <property type="project" value="Ensembl"/>
</dbReference>
<dbReference type="InParanoid" id="A0A7N4NR42"/>
<dbReference type="InterPro" id="IPR032136">
    <property type="entry name" value="NCF1_PBR/AIR"/>
</dbReference>
<dbReference type="PRINTS" id="PR00452">
    <property type="entry name" value="SH3DOMAIN"/>
</dbReference>
<dbReference type="Ensembl" id="ENSSHAT00000045399.1">
    <property type="protein sequence ID" value="ENSSHAP00000027133.1"/>
    <property type="gene ID" value="ENSSHAG00000005718.2"/>
</dbReference>
<dbReference type="GO" id="GO:0042554">
    <property type="term" value="P:superoxide anion generation"/>
    <property type="evidence" value="ECO:0007669"/>
    <property type="project" value="Ensembl"/>
</dbReference>
<dbReference type="Gene3D" id="3.30.1520.10">
    <property type="entry name" value="Phox-like domain"/>
    <property type="match status" value="1"/>
</dbReference>
<keyword evidence="2 6" id="KW-0728">SH3 domain</keyword>
<dbReference type="GO" id="GO:0043020">
    <property type="term" value="C:NADPH oxidase complex"/>
    <property type="evidence" value="ECO:0007669"/>
    <property type="project" value="Ensembl"/>
</dbReference>
<dbReference type="PROSITE" id="PS50002">
    <property type="entry name" value="SH3"/>
    <property type="match status" value="2"/>
</dbReference>
<dbReference type="GO" id="GO:0070946">
    <property type="term" value="P:neutrophil-mediated killing of gram-positive bacterium"/>
    <property type="evidence" value="ECO:0007669"/>
    <property type="project" value="Ensembl"/>
</dbReference>
<evidence type="ECO:0000256" key="2">
    <source>
        <dbReference type="ARBA" id="ARBA00022443"/>
    </source>
</evidence>
<dbReference type="AlphaFoldDB" id="A0A7N4NR42"/>
<dbReference type="GO" id="GO:0017124">
    <property type="term" value="F:SH3 domain binding"/>
    <property type="evidence" value="ECO:0007669"/>
    <property type="project" value="Ensembl"/>
</dbReference>